<dbReference type="AlphaFoldDB" id="A0A3S5GYE2"/>
<dbReference type="PROSITE" id="PS51257">
    <property type="entry name" value="PROKAR_LIPOPROTEIN"/>
    <property type="match status" value="1"/>
</dbReference>
<feature type="signal peptide" evidence="1">
    <location>
        <begin position="1"/>
        <end position="20"/>
    </location>
</feature>
<feature type="chain" id="PRO_5018557531" description="Secreted protein" evidence="1">
    <location>
        <begin position="21"/>
        <end position="273"/>
    </location>
</feature>
<sequence>MKKSTFLMVFPLMLATACGATEGQDDQEAAPENAASQEAISISPDFGARYLGCDEFAGVGLAPFASVAPLVPDDYIVIEAVPGMAIVVAQAADCAEISVNGGLARPGIFAQLGVGVVPPTGTGDRNFYQIAFATTHPILAARLRLLGVNARYTPFMSYEITNTSGTQADLAISVPRPLGLAFDLDGPITLPDPSAPSNALTTFNYWHQSAWHGNILQENAVTGIRLGEGSGVTLTAVGDDLEAILGSATLTFPFFSSPETFDEAVLTVETDAF</sequence>
<organism evidence="2">
    <name type="scientific">Sorangium cellulosum</name>
    <name type="common">Polyangium cellulosum</name>
    <dbReference type="NCBI Taxonomy" id="56"/>
    <lineage>
        <taxon>Bacteria</taxon>
        <taxon>Pseudomonadati</taxon>
        <taxon>Myxococcota</taxon>
        <taxon>Polyangia</taxon>
        <taxon>Polyangiales</taxon>
        <taxon>Polyangiaceae</taxon>
        <taxon>Sorangium</taxon>
    </lineage>
</organism>
<dbReference type="EMBL" id="MH908921">
    <property type="protein sequence ID" value="AYM54361.1"/>
    <property type="molecule type" value="Genomic_DNA"/>
</dbReference>
<reference evidence="2" key="1">
    <citation type="journal article" date="2018" name="J. Ind. Microbiol. Biotechnol.">
        <title>Genome mining reveals uncommon alkylpyrones as type III PKS products from myxobacteria.</title>
        <authorList>
            <person name="Hug J.J."/>
            <person name="Panter F."/>
            <person name="Krug D."/>
            <person name="Muller R."/>
        </authorList>
    </citation>
    <scope>NUCLEOTIDE SEQUENCE</scope>
    <source>
        <strain evidence="2">So ce1128</strain>
    </source>
</reference>
<evidence type="ECO:0000313" key="2">
    <source>
        <dbReference type="EMBL" id="AYM54361.1"/>
    </source>
</evidence>
<evidence type="ECO:0008006" key="3">
    <source>
        <dbReference type="Google" id="ProtNLM"/>
    </source>
</evidence>
<proteinExistence type="predicted"/>
<protein>
    <recommendedName>
        <fullName evidence="3">Secreted protein</fullName>
    </recommendedName>
</protein>
<keyword evidence="1" id="KW-0732">Signal</keyword>
<evidence type="ECO:0000256" key="1">
    <source>
        <dbReference type="SAM" id="SignalP"/>
    </source>
</evidence>
<name>A0A3S5GYE2_SORCE</name>
<accession>A0A3S5GYE2</accession>